<evidence type="ECO:0000313" key="1">
    <source>
        <dbReference type="EMBL" id="MDH2393862.1"/>
    </source>
</evidence>
<dbReference type="Proteomes" id="UP001223144">
    <property type="component" value="Unassembled WGS sequence"/>
</dbReference>
<keyword evidence="2" id="KW-1185">Reference proteome</keyword>
<dbReference type="Gene3D" id="3.40.50.720">
    <property type="entry name" value="NAD(P)-binding Rossmann-like Domain"/>
    <property type="match status" value="1"/>
</dbReference>
<proteinExistence type="predicted"/>
<comment type="caution">
    <text evidence="1">The sequence shown here is derived from an EMBL/GenBank/DDBJ whole genome shotgun (WGS) entry which is preliminary data.</text>
</comment>
<organism evidence="1 2">
    <name type="scientific">Streptomyces chengmaiensis</name>
    <dbReference type="NCBI Taxonomy" id="3040919"/>
    <lineage>
        <taxon>Bacteria</taxon>
        <taxon>Bacillati</taxon>
        <taxon>Actinomycetota</taxon>
        <taxon>Actinomycetes</taxon>
        <taxon>Kitasatosporales</taxon>
        <taxon>Streptomycetaceae</taxon>
        <taxon>Streptomyces</taxon>
    </lineage>
</organism>
<protein>
    <submittedName>
        <fullName evidence="1">Short-chain dehydrogenase</fullName>
    </submittedName>
</protein>
<feature type="non-terminal residue" evidence="1">
    <location>
        <position position="37"/>
    </location>
</feature>
<reference evidence="1 2" key="1">
    <citation type="submission" date="2023-04" db="EMBL/GenBank/DDBJ databases">
        <title>Streptomyces chengmaiensis sp. nov. isolated from the stem of mangrove plant in Hainan.</title>
        <authorList>
            <person name="Huang X."/>
            <person name="Zhou S."/>
            <person name="Chu X."/>
            <person name="Xie Y."/>
            <person name="Lin Y."/>
        </authorList>
    </citation>
    <scope>NUCLEOTIDE SEQUENCE [LARGE SCALE GENOMIC DNA]</scope>
    <source>
        <strain evidence="1 2">HNM0663</strain>
    </source>
</reference>
<sequence>MNLGLDGRRVLITGAASGIGASTALAFAAEGARLGLV</sequence>
<name>A0ABT6HYR9_9ACTN</name>
<accession>A0ABT6HYR9</accession>
<evidence type="ECO:0000313" key="2">
    <source>
        <dbReference type="Proteomes" id="UP001223144"/>
    </source>
</evidence>
<dbReference type="SUPFAM" id="SSF51735">
    <property type="entry name" value="NAD(P)-binding Rossmann-fold domains"/>
    <property type="match status" value="1"/>
</dbReference>
<dbReference type="InterPro" id="IPR036291">
    <property type="entry name" value="NAD(P)-bd_dom_sf"/>
</dbReference>
<gene>
    <name evidence="1" type="ORF">QCN29_34930</name>
</gene>
<dbReference type="EMBL" id="JARWBG010000087">
    <property type="protein sequence ID" value="MDH2393862.1"/>
    <property type="molecule type" value="Genomic_DNA"/>
</dbReference>